<dbReference type="HOGENOM" id="CLU_475016_0_0_1"/>
<dbReference type="EMBL" id="CP003012">
    <property type="protein sequence ID" value="AEO68733.1"/>
    <property type="molecule type" value="Genomic_DNA"/>
</dbReference>
<dbReference type="eggNOG" id="ENOG502RJZ9">
    <property type="taxonomic scope" value="Eukaryota"/>
</dbReference>
<proteinExistence type="predicted"/>
<dbReference type="KEGG" id="ttt:THITE_2118341"/>
<evidence type="ECO:0008006" key="3">
    <source>
        <dbReference type="Google" id="ProtNLM"/>
    </source>
</evidence>
<gene>
    <name evidence="1" type="ORF">THITE_2118341</name>
</gene>
<dbReference type="RefSeq" id="XP_003655069.1">
    <property type="nucleotide sequence ID" value="XM_003655021.1"/>
</dbReference>
<name>G2R9P5_THETT</name>
<evidence type="ECO:0000313" key="2">
    <source>
        <dbReference type="Proteomes" id="UP000008181"/>
    </source>
</evidence>
<organism evidence="1 2">
    <name type="scientific">Thermothielavioides terrestris (strain ATCC 38088 / NRRL 8126)</name>
    <name type="common">Thielavia terrestris</name>
    <dbReference type="NCBI Taxonomy" id="578455"/>
    <lineage>
        <taxon>Eukaryota</taxon>
        <taxon>Fungi</taxon>
        <taxon>Dikarya</taxon>
        <taxon>Ascomycota</taxon>
        <taxon>Pezizomycotina</taxon>
        <taxon>Sordariomycetes</taxon>
        <taxon>Sordariomycetidae</taxon>
        <taxon>Sordariales</taxon>
        <taxon>Chaetomiaceae</taxon>
        <taxon>Thermothielavioides</taxon>
        <taxon>Thermothielavioides terrestris</taxon>
    </lineage>
</organism>
<keyword evidence="2" id="KW-1185">Reference proteome</keyword>
<dbReference type="OrthoDB" id="5210863at2759"/>
<protein>
    <recommendedName>
        <fullName evidence="3">F-box domain-containing protein</fullName>
    </recommendedName>
</protein>
<reference evidence="1 2" key="1">
    <citation type="journal article" date="2011" name="Nat. Biotechnol.">
        <title>Comparative genomic analysis of the thermophilic biomass-degrading fungi Myceliophthora thermophila and Thielavia terrestris.</title>
        <authorList>
            <person name="Berka R.M."/>
            <person name="Grigoriev I.V."/>
            <person name="Otillar R."/>
            <person name="Salamov A."/>
            <person name="Grimwood J."/>
            <person name="Reid I."/>
            <person name="Ishmael N."/>
            <person name="John T."/>
            <person name="Darmond C."/>
            <person name="Moisan M.-C."/>
            <person name="Henrissat B."/>
            <person name="Coutinho P.M."/>
            <person name="Lombard V."/>
            <person name="Natvig D.O."/>
            <person name="Lindquist E."/>
            <person name="Schmutz J."/>
            <person name="Lucas S."/>
            <person name="Harris P."/>
            <person name="Powlowski J."/>
            <person name="Bellemare A."/>
            <person name="Taylor D."/>
            <person name="Butler G."/>
            <person name="de Vries R.P."/>
            <person name="Allijn I.E."/>
            <person name="van den Brink J."/>
            <person name="Ushinsky S."/>
            <person name="Storms R."/>
            <person name="Powell A.J."/>
            <person name="Paulsen I.T."/>
            <person name="Elbourne L.D.H."/>
            <person name="Baker S.E."/>
            <person name="Magnuson J."/>
            <person name="LaBoissiere S."/>
            <person name="Clutterbuck A.J."/>
            <person name="Martinez D."/>
            <person name="Wogulis M."/>
            <person name="de Leon A.L."/>
            <person name="Rey M.W."/>
            <person name="Tsang A."/>
        </authorList>
    </citation>
    <scope>NUCLEOTIDE SEQUENCE [LARGE SCALE GENOMIC DNA]</scope>
    <source>
        <strain evidence="2">ATCC 38088 / NRRL 8126</strain>
    </source>
</reference>
<sequence length="559" mass="63505">MTGPGAPAGAVGDAAKPALVLENLPPEIIALIFDFLLPQPPEIGETRPVGYRQLMAEEPWFDFTRCRRGLHSLCRVSRRMSEMARPLLYRVVAIWNERSMLLFLRTLYNKPHYGLWTRYLSCHITLTRESVIREFRQLLTLHLPSFEPAPVTSVLTSAARDFIHMLGQFLPHMVVSEGDLDHVPQALLCFILMYLTKLETLLLQVPISDDHQEYDVFCSQVAQIKALFDSEPYAAPFQNIHTLLLQGDPELLAHFEEDDCDCEIPEVWGAQPRRYALLFASLPKLSTLEVSSDDGVWCCLPDEHRSSHESSGDDPPPPFLANIRHIFLHDSAAYPSDMYHLLRNAPQLESLYLASRLDDDPLREPVEDDSANAHPEALDIALSQHAKHLRALDVSWQDLHGFESLVGPDGRLTSLAHMGELTSLCVQMALLYGSPPAAVPGESAPLVDLLPPNLVDLTLEDWWWTNAAQLRDMPDWTLEDNVRHYQAQHDYRVAALRTLTQFARDVRTRLRRLKKVVLLCRIPWTWVLEGAVELDFHFEHVKSLFLEQGVQFSVTSDEV</sequence>
<dbReference type="AlphaFoldDB" id="G2R9P5"/>
<dbReference type="Proteomes" id="UP000008181">
    <property type="component" value="Chromosome 4"/>
</dbReference>
<evidence type="ECO:0000313" key="1">
    <source>
        <dbReference type="EMBL" id="AEO68733.1"/>
    </source>
</evidence>
<accession>G2R9P5</accession>
<dbReference type="GeneID" id="11520415"/>